<accession>A0A251Q560</accession>
<evidence type="ECO:0000313" key="2">
    <source>
        <dbReference type="EMBL" id="ONI18948.1"/>
    </source>
</evidence>
<keyword evidence="3" id="KW-1185">Reference proteome</keyword>
<evidence type="ECO:0000259" key="1">
    <source>
        <dbReference type="Pfam" id="PF01323"/>
    </source>
</evidence>
<dbReference type="Gramene" id="ONI18948">
    <property type="protein sequence ID" value="ONI18948"/>
    <property type="gene ID" value="PRUPE_3G249100"/>
</dbReference>
<proteinExistence type="predicted"/>
<dbReference type="InterPro" id="IPR036249">
    <property type="entry name" value="Thioredoxin-like_sf"/>
</dbReference>
<dbReference type="PANTHER" id="PTHR13887:SF41">
    <property type="entry name" value="THIOREDOXIN SUPERFAMILY PROTEIN"/>
    <property type="match status" value="1"/>
</dbReference>
<evidence type="ECO:0000313" key="3">
    <source>
        <dbReference type="Proteomes" id="UP000006882"/>
    </source>
</evidence>
<name>A0A251Q560_PRUPE</name>
<dbReference type="Gene3D" id="3.40.30.10">
    <property type="entry name" value="Glutaredoxin"/>
    <property type="match status" value="1"/>
</dbReference>
<dbReference type="SMR" id="A0A251Q560"/>
<dbReference type="STRING" id="3760.A0A251Q560"/>
<protein>
    <recommendedName>
        <fullName evidence="1">DSBA-like thioredoxin domain-containing protein</fullName>
    </recommendedName>
</protein>
<reference evidence="2 3" key="1">
    <citation type="journal article" date="2013" name="Nat. Genet.">
        <title>The high-quality draft genome of peach (Prunus persica) identifies unique patterns of genetic diversity, domestication and genome evolution.</title>
        <authorList>
            <consortium name="International Peach Genome Initiative"/>
            <person name="Verde I."/>
            <person name="Abbott A.G."/>
            <person name="Scalabrin S."/>
            <person name="Jung S."/>
            <person name="Shu S."/>
            <person name="Marroni F."/>
            <person name="Zhebentyayeva T."/>
            <person name="Dettori M.T."/>
            <person name="Grimwood J."/>
            <person name="Cattonaro F."/>
            <person name="Zuccolo A."/>
            <person name="Rossini L."/>
            <person name="Jenkins J."/>
            <person name="Vendramin E."/>
            <person name="Meisel L.A."/>
            <person name="Decroocq V."/>
            <person name="Sosinski B."/>
            <person name="Prochnik S."/>
            <person name="Mitros T."/>
            <person name="Policriti A."/>
            <person name="Cipriani G."/>
            <person name="Dondini L."/>
            <person name="Ficklin S."/>
            <person name="Goodstein D.M."/>
            <person name="Xuan P."/>
            <person name="Del Fabbro C."/>
            <person name="Aramini V."/>
            <person name="Copetti D."/>
            <person name="Gonzalez S."/>
            <person name="Horner D.S."/>
            <person name="Falchi R."/>
            <person name="Lucas S."/>
            <person name="Mica E."/>
            <person name="Maldonado J."/>
            <person name="Lazzari B."/>
            <person name="Bielenberg D."/>
            <person name="Pirona R."/>
            <person name="Miculan M."/>
            <person name="Barakat A."/>
            <person name="Testolin R."/>
            <person name="Stella A."/>
            <person name="Tartarini S."/>
            <person name="Tonutti P."/>
            <person name="Arus P."/>
            <person name="Orellana A."/>
            <person name="Wells C."/>
            <person name="Main D."/>
            <person name="Vizzotto G."/>
            <person name="Silva H."/>
            <person name="Salamini F."/>
            <person name="Schmutz J."/>
            <person name="Morgante M."/>
            <person name="Rokhsar D.S."/>
        </authorList>
    </citation>
    <scope>NUCLEOTIDE SEQUENCE [LARGE SCALE GENOMIC DNA]</scope>
    <source>
        <strain evidence="3">cv. Nemared</strain>
    </source>
</reference>
<dbReference type="Pfam" id="PF01323">
    <property type="entry name" value="DSBA"/>
    <property type="match status" value="1"/>
</dbReference>
<dbReference type="SUPFAM" id="SSF52833">
    <property type="entry name" value="Thioredoxin-like"/>
    <property type="match status" value="1"/>
</dbReference>
<dbReference type="AlphaFoldDB" id="A0A251Q560"/>
<dbReference type="GO" id="GO:0016491">
    <property type="term" value="F:oxidoreductase activity"/>
    <property type="evidence" value="ECO:0007669"/>
    <property type="project" value="InterPro"/>
</dbReference>
<dbReference type="CDD" id="cd03024">
    <property type="entry name" value="DsbA_FrnE"/>
    <property type="match status" value="1"/>
</dbReference>
<organism evidence="2 3">
    <name type="scientific">Prunus persica</name>
    <name type="common">Peach</name>
    <name type="synonym">Amygdalus persica</name>
    <dbReference type="NCBI Taxonomy" id="3760"/>
    <lineage>
        <taxon>Eukaryota</taxon>
        <taxon>Viridiplantae</taxon>
        <taxon>Streptophyta</taxon>
        <taxon>Embryophyta</taxon>
        <taxon>Tracheophyta</taxon>
        <taxon>Spermatophyta</taxon>
        <taxon>Magnoliopsida</taxon>
        <taxon>eudicotyledons</taxon>
        <taxon>Gunneridae</taxon>
        <taxon>Pentapetalae</taxon>
        <taxon>rosids</taxon>
        <taxon>fabids</taxon>
        <taxon>Rosales</taxon>
        <taxon>Rosaceae</taxon>
        <taxon>Amygdaloideae</taxon>
        <taxon>Amygdaleae</taxon>
        <taxon>Prunus</taxon>
    </lineage>
</organism>
<dbReference type="OrthoDB" id="1930760at2759"/>
<dbReference type="InterPro" id="IPR001853">
    <property type="entry name" value="DSBA-like_thioredoxin_dom"/>
</dbReference>
<dbReference type="PANTHER" id="PTHR13887">
    <property type="entry name" value="GLUTATHIONE S-TRANSFERASE KAPPA"/>
    <property type="match status" value="1"/>
</dbReference>
<sequence length="235" mass="26559">MCVCGFILKPSIFKTLHKTMAGGSAAKKLIQIDIVSDTVCPWCFVGKKNLDKALEASRDRYDFEVRWHPFQLNPNAPKEGVDKKRYYEEKFGSGMSGRMESRMSEIFRGHGLEYNLSGLTGNTLDSHRLIYFAGLQGHEKQHELVGELFLGYFTQEKYIGDREFLLESARKIGVEGAAEFLEDPNNGLNEVNEELKKYTKDINGVPHFLINNGKQELSGGQPPEVFLRAFEAATK</sequence>
<dbReference type="EMBL" id="CM007653">
    <property type="protein sequence ID" value="ONI18948.1"/>
    <property type="molecule type" value="Genomic_DNA"/>
</dbReference>
<dbReference type="Proteomes" id="UP000006882">
    <property type="component" value="Chromosome G3"/>
</dbReference>
<gene>
    <name evidence="2" type="ORF">PRUPE_3G249100</name>
</gene>
<feature type="domain" description="DSBA-like thioredoxin" evidence="1">
    <location>
        <begin position="31"/>
        <end position="230"/>
    </location>
</feature>